<accession>A0A0T5Z885</accession>
<dbReference type="GO" id="GO:0016780">
    <property type="term" value="F:phosphotransferase activity, for other substituted phosphate groups"/>
    <property type="evidence" value="ECO:0007669"/>
    <property type="project" value="TreeGrafter"/>
</dbReference>
<dbReference type="PANTHER" id="PTHR30576:SF10">
    <property type="entry name" value="SLL5057 PROTEIN"/>
    <property type="match status" value="1"/>
</dbReference>
<dbReference type="SUPFAM" id="SSF51735">
    <property type="entry name" value="NAD(P)-binding Rossmann-fold domains"/>
    <property type="match status" value="1"/>
</dbReference>
<gene>
    <name evidence="9" type="ORF">Ga0074115_12416</name>
    <name evidence="10" type="ORF">Ga0076813_14614</name>
</gene>
<feature type="transmembrane region" description="Helical" evidence="7">
    <location>
        <begin position="47"/>
        <end position="70"/>
    </location>
</feature>
<comment type="caution">
    <text evidence="10">The sequence shown here is derived from an EMBL/GenBank/DDBJ whole genome shotgun (WGS) entry which is preliminary data.</text>
</comment>
<dbReference type="InterPro" id="IPR003362">
    <property type="entry name" value="Bact_transf"/>
</dbReference>
<name>A0A0T5Z885_9GAMM</name>
<evidence type="ECO:0000256" key="6">
    <source>
        <dbReference type="ARBA" id="ARBA00023136"/>
    </source>
</evidence>
<dbReference type="Proteomes" id="UP000051634">
    <property type="component" value="Unassembled WGS sequence"/>
</dbReference>
<dbReference type="OrthoDB" id="9808602at2"/>
<evidence type="ECO:0000256" key="3">
    <source>
        <dbReference type="ARBA" id="ARBA00022679"/>
    </source>
</evidence>
<dbReference type="PATRIC" id="fig|54398.3.peg.2467"/>
<evidence type="ECO:0000256" key="2">
    <source>
        <dbReference type="ARBA" id="ARBA00006464"/>
    </source>
</evidence>
<dbReference type="EMBL" id="LDXT01000073">
    <property type="protein sequence ID" value="KRT55769.1"/>
    <property type="molecule type" value="Genomic_DNA"/>
</dbReference>
<evidence type="ECO:0000313" key="10">
    <source>
        <dbReference type="EMBL" id="KRT58991.1"/>
    </source>
</evidence>
<evidence type="ECO:0000256" key="7">
    <source>
        <dbReference type="SAM" id="Phobius"/>
    </source>
</evidence>
<organism evidence="10 11">
    <name type="scientific">endosymbiont of Ridgeia piscesae</name>
    <dbReference type="NCBI Taxonomy" id="54398"/>
    <lineage>
        <taxon>Bacteria</taxon>
        <taxon>Pseudomonadati</taxon>
        <taxon>Pseudomonadota</taxon>
        <taxon>Gammaproteobacteria</taxon>
        <taxon>sulfur-oxidizing symbionts</taxon>
    </lineage>
</organism>
<evidence type="ECO:0000313" key="12">
    <source>
        <dbReference type="Proteomes" id="UP000051634"/>
    </source>
</evidence>
<feature type="domain" description="Bacterial sugar transferase" evidence="8">
    <location>
        <begin position="277"/>
        <end position="466"/>
    </location>
</feature>
<protein>
    <submittedName>
        <fullName evidence="10">Exopolysaccharide biosynthesis polyprenyl glycosylphosphotransferase</fullName>
    </submittedName>
</protein>
<dbReference type="InterPro" id="IPR036291">
    <property type="entry name" value="NAD(P)-bd_dom_sf"/>
</dbReference>
<dbReference type="STRING" id="54398.Ga0074115_12416"/>
<reference evidence="11 12" key="1">
    <citation type="submission" date="2015-11" db="EMBL/GenBank/DDBJ databases">
        <title>The genome of Candidatus Endoriftia persephone in Ridgeia piscesae and population structure of the North Eastern Pacific vestimentiferan symbionts.</title>
        <authorList>
            <person name="Perez M."/>
            <person name="Juniper K.S."/>
        </authorList>
    </citation>
    <scope>NUCLEOTIDE SEQUENCE [LARGE SCALE GENOMIC DNA]</scope>
    <source>
        <strain evidence="10">Ind10</strain>
        <strain evidence="9">Ind11</strain>
    </source>
</reference>
<keyword evidence="4 7" id="KW-0812">Transmembrane</keyword>
<proteinExistence type="inferred from homology"/>
<evidence type="ECO:0000313" key="9">
    <source>
        <dbReference type="EMBL" id="KRT55769.1"/>
    </source>
</evidence>
<feature type="transmembrane region" description="Helical" evidence="7">
    <location>
        <begin position="12"/>
        <end position="35"/>
    </location>
</feature>
<comment type="subcellular location">
    <subcellularLocation>
        <location evidence="1">Membrane</location>
        <topology evidence="1">Multi-pass membrane protein</topology>
    </subcellularLocation>
</comment>
<dbReference type="Gene3D" id="3.40.50.720">
    <property type="entry name" value="NAD(P)-binding Rossmann-like Domain"/>
    <property type="match status" value="1"/>
</dbReference>
<dbReference type="Pfam" id="PF13727">
    <property type="entry name" value="CoA_binding_3"/>
    <property type="match status" value="1"/>
</dbReference>
<dbReference type="NCBIfam" id="TIGR03025">
    <property type="entry name" value="EPS_sugtrans"/>
    <property type="match status" value="1"/>
</dbReference>
<comment type="similarity">
    <text evidence="2">Belongs to the bacterial sugar transferase family.</text>
</comment>
<evidence type="ECO:0000256" key="4">
    <source>
        <dbReference type="ARBA" id="ARBA00022692"/>
    </source>
</evidence>
<dbReference type="AlphaFoldDB" id="A0A0T5Z885"/>
<keyword evidence="5 7" id="KW-1133">Transmembrane helix</keyword>
<dbReference type="RefSeq" id="WP_057957033.1">
    <property type="nucleotide sequence ID" value="NZ_KQ556986.1"/>
</dbReference>
<dbReference type="InterPro" id="IPR017475">
    <property type="entry name" value="EPS_sugar_tfrase"/>
</dbReference>
<evidence type="ECO:0000256" key="1">
    <source>
        <dbReference type="ARBA" id="ARBA00004141"/>
    </source>
</evidence>
<sequence length="471" mass="53497">MFDEKSREISRLLFLLDILLTLFIFVVSVRLYPLITAGDTVDDMRHFALLPLIWVPLLYSLSVFGAYRGLRVISIPSYAWKVVKAMAISLAVLLGMLFLLKMTFVSRQVILTFAVMNLVMLVAVRAGLIWWYFRHSVQRGENCLKVLIIGIGGRVQRLTEMLDRHTEWGIDIIGYLDTDPDHVGKEIMGSKVLGTVAQVGEVLNGQVIDEVILAVPRSRLSHMEEIVNACEEQGVRFRFMADVFDLEVARTRLVELDGIPLLTFDPVAQNEGMLLAKRFMDLLLVLAAMPVVAPVMGLVALAIKLDDGGLVFFKQERVGLRKRLFPMYKFRSMVVDAEAKLKEIEHLNEAEGPIFKIEKDPRITRVGHFIRKTSLDELPQLLNVLRGHMSLVGPRPMSQRDVGLFERGIQRKRFSVKPGLTCLWAIKGRSRLTFEQWLVLDLQYIDEWSLWLDLKILLLTVPVVLKGSGSM</sequence>
<dbReference type="Pfam" id="PF02397">
    <property type="entry name" value="Bac_transf"/>
    <property type="match status" value="1"/>
</dbReference>
<dbReference type="PANTHER" id="PTHR30576">
    <property type="entry name" value="COLANIC BIOSYNTHESIS UDP-GLUCOSE LIPID CARRIER TRANSFERASE"/>
    <property type="match status" value="1"/>
</dbReference>
<dbReference type="Proteomes" id="UP000051276">
    <property type="component" value="Unassembled WGS sequence"/>
</dbReference>
<dbReference type="EMBL" id="LMXI01000233">
    <property type="protein sequence ID" value="KRT58991.1"/>
    <property type="molecule type" value="Genomic_DNA"/>
</dbReference>
<keyword evidence="12" id="KW-1185">Reference proteome</keyword>
<feature type="transmembrane region" description="Helical" evidence="7">
    <location>
        <begin position="282"/>
        <end position="303"/>
    </location>
</feature>
<dbReference type="GO" id="GO:0016020">
    <property type="term" value="C:membrane"/>
    <property type="evidence" value="ECO:0007669"/>
    <property type="project" value="UniProtKB-SubCell"/>
</dbReference>
<evidence type="ECO:0000256" key="5">
    <source>
        <dbReference type="ARBA" id="ARBA00022989"/>
    </source>
</evidence>
<feature type="transmembrane region" description="Helical" evidence="7">
    <location>
        <begin position="110"/>
        <end position="133"/>
    </location>
</feature>
<evidence type="ECO:0000259" key="8">
    <source>
        <dbReference type="Pfam" id="PF02397"/>
    </source>
</evidence>
<keyword evidence="6 7" id="KW-0472">Membrane</keyword>
<evidence type="ECO:0000313" key="11">
    <source>
        <dbReference type="Proteomes" id="UP000051276"/>
    </source>
</evidence>
<keyword evidence="3 10" id="KW-0808">Transferase</keyword>
<feature type="transmembrane region" description="Helical" evidence="7">
    <location>
        <begin position="82"/>
        <end position="104"/>
    </location>
</feature>